<dbReference type="AlphaFoldDB" id="S8D408"/>
<dbReference type="PANTHER" id="PTHR31210:SF47">
    <property type="entry name" value="OS07G0564800 PROTEIN"/>
    <property type="match status" value="1"/>
</dbReference>
<accession>S8D408</accession>
<feature type="non-terminal residue" evidence="1">
    <location>
        <position position="103"/>
    </location>
</feature>
<keyword evidence="2" id="KW-1185">Reference proteome</keyword>
<comment type="caution">
    <text evidence="1">The sequence shown here is derived from an EMBL/GenBank/DDBJ whole genome shotgun (WGS) entry which is preliminary data.</text>
</comment>
<dbReference type="InterPro" id="IPR007877">
    <property type="entry name" value="DUF707"/>
</dbReference>
<evidence type="ECO:0000313" key="2">
    <source>
        <dbReference type="Proteomes" id="UP000015453"/>
    </source>
</evidence>
<dbReference type="Pfam" id="PF05212">
    <property type="entry name" value="DUF707"/>
    <property type="match status" value="1"/>
</dbReference>
<protein>
    <submittedName>
        <fullName evidence="1">Uncharacterized protein</fullName>
    </submittedName>
</protein>
<dbReference type="EMBL" id="AUSU01010306">
    <property type="protein sequence ID" value="EPS57368.1"/>
    <property type="molecule type" value="Genomic_DNA"/>
</dbReference>
<proteinExistence type="predicted"/>
<sequence length="103" mass="12410">RSLPRGIIEETTNLELRPLWTTAKSTSKKHRRPRYLLAMPVGIKQKQNVDSVVEKFLPENFTVILFHYDEKVDGWWDLRWSREAIHVVGHNQTKWWFAKRFLH</sequence>
<dbReference type="Proteomes" id="UP000015453">
    <property type="component" value="Unassembled WGS sequence"/>
</dbReference>
<name>S8D408_9LAMI</name>
<organism evidence="1 2">
    <name type="scientific">Genlisea aurea</name>
    <dbReference type="NCBI Taxonomy" id="192259"/>
    <lineage>
        <taxon>Eukaryota</taxon>
        <taxon>Viridiplantae</taxon>
        <taxon>Streptophyta</taxon>
        <taxon>Embryophyta</taxon>
        <taxon>Tracheophyta</taxon>
        <taxon>Spermatophyta</taxon>
        <taxon>Magnoliopsida</taxon>
        <taxon>eudicotyledons</taxon>
        <taxon>Gunneridae</taxon>
        <taxon>Pentapetalae</taxon>
        <taxon>asterids</taxon>
        <taxon>lamiids</taxon>
        <taxon>Lamiales</taxon>
        <taxon>Lentibulariaceae</taxon>
        <taxon>Genlisea</taxon>
    </lineage>
</organism>
<evidence type="ECO:0000313" key="1">
    <source>
        <dbReference type="EMBL" id="EPS57368.1"/>
    </source>
</evidence>
<reference evidence="1 2" key="1">
    <citation type="journal article" date="2013" name="BMC Genomics">
        <title>The miniature genome of a carnivorous plant Genlisea aurea contains a low number of genes and short non-coding sequences.</title>
        <authorList>
            <person name="Leushkin E.V."/>
            <person name="Sutormin R.A."/>
            <person name="Nabieva E.R."/>
            <person name="Penin A.A."/>
            <person name="Kondrashov A.S."/>
            <person name="Logacheva M.D."/>
        </authorList>
    </citation>
    <scope>NUCLEOTIDE SEQUENCE [LARGE SCALE GENOMIC DNA]</scope>
</reference>
<dbReference type="PANTHER" id="PTHR31210">
    <property type="entry name" value="OS06G0731900 PROTEIN"/>
    <property type="match status" value="1"/>
</dbReference>
<dbReference type="OrthoDB" id="9985979at2759"/>
<feature type="non-terminal residue" evidence="1">
    <location>
        <position position="1"/>
    </location>
</feature>
<gene>
    <name evidence="1" type="ORF">M569_17450</name>
</gene>